<name>A0A672PEM7_SINGR</name>
<dbReference type="AlphaFoldDB" id="A0A672PEM7"/>
<dbReference type="PANTHER" id="PTHR42774">
    <property type="entry name" value="PHOSPHOTRANSFERASE SYSTEM TRANSPORT PROTEIN"/>
    <property type="match status" value="1"/>
</dbReference>
<keyword evidence="2" id="KW-1185">Reference proteome</keyword>
<protein>
    <submittedName>
        <fullName evidence="1">Ketohexokinase-like</fullName>
    </submittedName>
</protein>
<dbReference type="InParanoid" id="A0A672PEM7"/>
<dbReference type="PANTHER" id="PTHR42774:SF3">
    <property type="entry name" value="KETOHEXOKINASE"/>
    <property type="match status" value="1"/>
</dbReference>
<dbReference type="Proteomes" id="UP000472262">
    <property type="component" value="Unassembled WGS sequence"/>
</dbReference>
<dbReference type="InterPro" id="IPR029056">
    <property type="entry name" value="Ribokinase-like"/>
</dbReference>
<evidence type="ECO:0000313" key="1">
    <source>
        <dbReference type="Ensembl" id="ENSSGRP00000062103.1"/>
    </source>
</evidence>
<reference evidence="1" key="1">
    <citation type="submission" date="2025-08" db="UniProtKB">
        <authorList>
            <consortium name="Ensembl"/>
        </authorList>
    </citation>
    <scope>IDENTIFICATION</scope>
</reference>
<dbReference type="Gene3D" id="3.40.1190.20">
    <property type="match status" value="1"/>
</dbReference>
<accession>A0A672PEM7</accession>
<reference evidence="1" key="2">
    <citation type="submission" date="2025-09" db="UniProtKB">
        <authorList>
            <consortium name="Ensembl"/>
        </authorList>
    </citation>
    <scope>IDENTIFICATION</scope>
</reference>
<proteinExistence type="predicted"/>
<evidence type="ECO:0000313" key="2">
    <source>
        <dbReference type="Proteomes" id="UP000472262"/>
    </source>
</evidence>
<dbReference type="Ensembl" id="ENSSGRT00000066236.1">
    <property type="protein sequence ID" value="ENSSGRP00000062103.1"/>
    <property type="gene ID" value="ENSSGRG00000032144.1"/>
</dbReference>
<dbReference type="SUPFAM" id="SSF53613">
    <property type="entry name" value="Ribokinase-like"/>
    <property type="match status" value="1"/>
</dbReference>
<organism evidence="1 2">
    <name type="scientific">Sinocyclocheilus grahami</name>
    <name type="common">Dianchi golden-line fish</name>
    <name type="synonym">Barbus grahami</name>
    <dbReference type="NCBI Taxonomy" id="75366"/>
    <lineage>
        <taxon>Eukaryota</taxon>
        <taxon>Metazoa</taxon>
        <taxon>Chordata</taxon>
        <taxon>Craniata</taxon>
        <taxon>Vertebrata</taxon>
        <taxon>Euteleostomi</taxon>
        <taxon>Actinopterygii</taxon>
        <taxon>Neopterygii</taxon>
        <taxon>Teleostei</taxon>
        <taxon>Ostariophysi</taxon>
        <taxon>Cypriniformes</taxon>
        <taxon>Cyprinidae</taxon>
        <taxon>Cyprininae</taxon>
        <taxon>Sinocyclocheilus</taxon>
    </lineage>
</organism>
<gene>
    <name evidence="1" type="primary">LOC107589689</name>
</gene>
<dbReference type="InterPro" id="IPR052562">
    <property type="entry name" value="Ketohexokinase-related"/>
</dbReference>
<sequence length="254" mass="28866">MNRFVCKYYEALCSQDGCRSRSHQNEKNTNCSKWFKGCTKGVWFKVQCGTLSEPVICFLPKSLSSVYGSLQYLSVCCTSFIVGDFARRGVDISGVAWQQWGETPCACCVVCPTNGSRTVVLSDTNLPDVSVEDFSKVDLSQYKWIHWEGRNADEQVKMIERAREYNSKREEKNRITISVEIEKTREPLYQLFPLGDLVFVSKDVAQHFGFTSAAAWFKMTARCHWCCKNSDFLAAVVFSLCVPINLNQTAVKLF</sequence>